<feature type="region of interest" description="Disordered" evidence="1">
    <location>
        <begin position="84"/>
        <end position="121"/>
    </location>
</feature>
<dbReference type="EMBL" id="AMZH03017324">
    <property type="protein sequence ID" value="RRT43157.1"/>
    <property type="molecule type" value="Genomic_DNA"/>
</dbReference>
<evidence type="ECO:0000256" key="1">
    <source>
        <dbReference type="SAM" id="MobiDB-lite"/>
    </source>
</evidence>
<evidence type="ECO:0000313" key="2">
    <source>
        <dbReference type="EMBL" id="RRT43157.1"/>
    </source>
</evidence>
<reference evidence="2 3" key="1">
    <citation type="journal article" date="2014" name="Agronomy (Basel)">
        <title>A Draft Genome Sequence for Ensete ventricosum, the Drought-Tolerant Tree Against Hunger.</title>
        <authorList>
            <person name="Harrison J."/>
            <person name="Moore K.A."/>
            <person name="Paszkiewicz K."/>
            <person name="Jones T."/>
            <person name="Grant M."/>
            <person name="Ambacheew D."/>
            <person name="Muzemil S."/>
            <person name="Studholme D.J."/>
        </authorList>
    </citation>
    <scope>NUCLEOTIDE SEQUENCE [LARGE SCALE GENOMIC DNA]</scope>
</reference>
<feature type="compositionally biased region" description="Basic and acidic residues" evidence="1">
    <location>
        <begin position="1"/>
        <end position="19"/>
    </location>
</feature>
<dbReference type="Proteomes" id="UP000287651">
    <property type="component" value="Unassembled WGS sequence"/>
</dbReference>
<dbReference type="AlphaFoldDB" id="A0A426XUH3"/>
<sequence>MTVDFDDHVSLTEKEDASMARRGGSTQGMHNRKDGALALVRKQMAREEEGAAVRRPIVNDYGRGERVRVVVMKADCERWGISVGSNYSNGRAEAAGLSGRDKGGNNSKMRQLDEIEDGNDG</sequence>
<gene>
    <name evidence="2" type="ORF">B296_00032847</name>
</gene>
<name>A0A426XUH3_ENSVE</name>
<evidence type="ECO:0000313" key="3">
    <source>
        <dbReference type="Proteomes" id="UP000287651"/>
    </source>
</evidence>
<comment type="caution">
    <text evidence="2">The sequence shown here is derived from an EMBL/GenBank/DDBJ whole genome shotgun (WGS) entry which is preliminary data.</text>
</comment>
<proteinExistence type="predicted"/>
<feature type="region of interest" description="Disordered" evidence="1">
    <location>
        <begin position="1"/>
        <end position="32"/>
    </location>
</feature>
<organism evidence="2 3">
    <name type="scientific">Ensete ventricosum</name>
    <name type="common">Abyssinian banana</name>
    <name type="synonym">Musa ensete</name>
    <dbReference type="NCBI Taxonomy" id="4639"/>
    <lineage>
        <taxon>Eukaryota</taxon>
        <taxon>Viridiplantae</taxon>
        <taxon>Streptophyta</taxon>
        <taxon>Embryophyta</taxon>
        <taxon>Tracheophyta</taxon>
        <taxon>Spermatophyta</taxon>
        <taxon>Magnoliopsida</taxon>
        <taxon>Liliopsida</taxon>
        <taxon>Zingiberales</taxon>
        <taxon>Musaceae</taxon>
        <taxon>Ensete</taxon>
    </lineage>
</organism>
<accession>A0A426XUH3</accession>
<protein>
    <submittedName>
        <fullName evidence="2">Uncharacterized protein</fullName>
    </submittedName>
</protein>